<keyword evidence="15" id="KW-0482">Metalloprotease</keyword>
<dbReference type="CDD" id="cd08015">
    <property type="entry name" value="M28_like"/>
    <property type="match status" value="1"/>
</dbReference>
<keyword evidence="9" id="KW-0479">Metal-binding</keyword>
<dbReference type="GO" id="GO:0005764">
    <property type="term" value="C:lysosome"/>
    <property type="evidence" value="ECO:0007669"/>
    <property type="project" value="UniProtKB-SubCell"/>
</dbReference>
<evidence type="ECO:0000313" key="24">
    <source>
        <dbReference type="Proteomes" id="UP000607559"/>
    </source>
</evidence>
<reference evidence="23" key="2">
    <citation type="submission" date="2020-09" db="EMBL/GenBank/DDBJ databases">
        <authorList>
            <person name="Sun Q."/>
            <person name="Zhou Y."/>
        </authorList>
    </citation>
    <scope>NUCLEOTIDE SEQUENCE</scope>
    <source>
        <strain evidence="23">CGMCC 1.15448</strain>
    </source>
</reference>
<keyword evidence="10 21" id="KW-0732">Signal</keyword>
<evidence type="ECO:0000259" key="22">
    <source>
        <dbReference type="Pfam" id="PF04389"/>
    </source>
</evidence>
<evidence type="ECO:0000256" key="10">
    <source>
        <dbReference type="ARBA" id="ARBA00022729"/>
    </source>
</evidence>
<evidence type="ECO:0000256" key="7">
    <source>
        <dbReference type="ARBA" id="ARBA00022645"/>
    </source>
</evidence>
<dbReference type="PANTHER" id="PTHR12053">
    <property type="entry name" value="PROTEASE FAMILY M28 PLASMA GLUTAMATE CARBOXYPEPTIDASE-RELATED"/>
    <property type="match status" value="1"/>
</dbReference>
<evidence type="ECO:0000256" key="17">
    <source>
        <dbReference type="ARBA" id="ARBA00023180"/>
    </source>
</evidence>
<evidence type="ECO:0000256" key="8">
    <source>
        <dbReference type="ARBA" id="ARBA00022670"/>
    </source>
</evidence>
<evidence type="ECO:0000256" key="18">
    <source>
        <dbReference type="ARBA" id="ARBA00023228"/>
    </source>
</evidence>
<evidence type="ECO:0000256" key="19">
    <source>
        <dbReference type="ARBA" id="ARBA00025833"/>
    </source>
</evidence>
<dbReference type="Gene3D" id="3.50.30.30">
    <property type="match status" value="1"/>
</dbReference>
<evidence type="ECO:0000256" key="5">
    <source>
        <dbReference type="ARBA" id="ARBA00014116"/>
    </source>
</evidence>
<dbReference type="GO" id="GO:0070573">
    <property type="term" value="F:metallodipeptidase activity"/>
    <property type="evidence" value="ECO:0007669"/>
    <property type="project" value="InterPro"/>
</dbReference>
<evidence type="ECO:0000256" key="21">
    <source>
        <dbReference type="SAM" id="SignalP"/>
    </source>
</evidence>
<organism evidence="23 24">
    <name type="scientific">Puia dinghuensis</name>
    <dbReference type="NCBI Taxonomy" id="1792502"/>
    <lineage>
        <taxon>Bacteria</taxon>
        <taxon>Pseudomonadati</taxon>
        <taxon>Bacteroidota</taxon>
        <taxon>Chitinophagia</taxon>
        <taxon>Chitinophagales</taxon>
        <taxon>Chitinophagaceae</taxon>
        <taxon>Puia</taxon>
    </lineage>
</organism>
<dbReference type="PANTHER" id="PTHR12053:SF3">
    <property type="entry name" value="CARBOXYPEPTIDASE Q"/>
    <property type="match status" value="1"/>
</dbReference>
<dbReference type="GO" id="GO:0005576">
    <property type="term" value="C:extracellular region"/>
    <property type="evidence" value="ECO:0007669"/>
    <property type="project" value="UniProtKB-SubCell"/>
</dbReference>
<evidence type="ECO:0000313" key="23">
    <source>
        <dbReference type="EMBL" id="GGA90872.1"/>
    </source>
</evidence>
<gene>
    <name evidence="23" type="ORF">GCM10011511_12690</name>
</gene>
<accession>A0A8J2XRX7</accession>
<keyword evidence="14" id="KW-0333">Golgi apparatus</keyword>
<comment type="subcellular location">
    <subcellularLocation>
        <location evidence="1">Endoplasmic reticulum</location>
    </subcellularLocation>
    <subcellularLocation>
        <location evidence="3">Golgi apparatus</location>
    </subcellularLocation>
    <subcellularLocation>
        <location evidence="2">Lysosome</location>
    </subcellularLocation>
    <subcellularLocation>
        <location evidence="4">Secreted</location>
    </subcellularLocation>
</comment>
<dbReference type="Pfam" id="PF04389">
    <property type="entry name" value="Peptidase_M28"/>
    <property type="match status" value="1"/>
</dbReference>
<evidence type="ECO:0000256" key="6">
    <source>
        <dbReference type="ARBA" id="ARBA00022525"/>
    </source>
</evidence>
<dbReference type="InterPro" id="IPR007484">
    <property type="entry name" value="Peptidase_M28"/>
</dbReference>
<keyword evidence="8" id="KW-0645">Protease</keyword>
<dbReference type="Proteomes" id="UP000607559">
    <property type="component" value="Unassembled WGS sequence"/>
</dbReference>
<reference evidence="23" key="1">
    <citation type="journal article" date="2014" name="Int. J. Syst. Evol. Microbiol.">
        <title>Complete genome sequence of Corynebacterium casei LMG S-19264T (=DSM 44701T), isolated from a smear-ripened cheese.</title>
        <authorList>
            <consortium name="US DOE Joint Genome Institute (JGI-PGF)"/>
            <person name="Walter F."/>
            <person name="Albersmeier A."/>
            <person name="Kalinowski J."/>
            <person name="Ruckert C."/>
        </authorList>
    </citation>
    <scope>NUCLEOTIDE SEQUENCE</scope>
    <source>
        <strain evidence="23">CGMCC 1.15448</strain>
    </source>
</reference>
<feature type="chain" id="PRO_5035220125" description="Carboxypeptidase Q" evidence="21">
    <location>
        <begin position="29"/>
        <end position="531"/>
    </location>
</feature>
<evidence type="ECO:0000256" key="4">
    <source>
        <dbReference type="ARBA" id="ARBA00004613"/>
    </source>
</evidence>
<keyword evidence="11" id="KW-0378">Hydrolase</keyword>
<keyword evidence="16" id="KW-0865">Zymogen</keyword>
<evidence type="ECO:0000256" key="20">
    <source>
        <dbReference type="ARBA" id="ARBA00033328"/>
    </source>
</evidence>
<evidence type="ECO:0000256" key="16">
    <source>
        <dbReference type="ARBA" id="ARBA00023145"/>
    </source>
</evidence>
<protein>
    <recommendedName>
        <fullName evidence="5">Carboxypeptidase Q</fullName>
    </recommendedName>
    <alternativeName>
        <fullName evidence="20">Plasma glutamate carboxypeptidase</fullName>
    </alternativeName>
</protein>
<comment type="subunit">
    <text evidence="19">Homodimer. The monomeric form is inactive while the homodimer is active.</text>
</comment>
<keyword evidence="7" id="KW-0121">Carboxypeptidase</keyword>
<name>A0A8J2XRX7_9BACT</name>
<sequence>MRKQTRFRPAAWSAVLILAGLLLPRATAFSQDEKLDTAAIRKIRLEGLTRSHVMDIAFHLTDASGNRLTASPGFNRAANWARQQLTDWGLTGATLDPWGEFGKGWELQKSYLAMTAPYYKPLIAYPKAWCEGTNGPKSASVLLISATDSAGLEKYKGQLTGRILIPAIDEVYQQSFKPDATRYTDEQLDSMSKVEMKPVDTAELRRRRAAFNRGPMAFLNTLRAEALKEGAIAILSQSPRGHDGTLFVQGGGPYQATSPANFLDMVIPLEDYTTIQRLLKAGIPVTLDADVKTKFYTDDTKGYNVIAEIKGTDKKLKDEVVMLGGHLDSWHSATGATDNAAGCTVMMEVVRILKTLGIQPRRTIRIALWSGEEEGLLGSRGYVKKTFADPAVMQLLPAHATFDAYFNIDNGTGKVRGIYLQGNEACRSIFTQWLQPFHDLGATTVTISNTGGTDHLSFDAVGLPGFQFIQDEIEYSTRTHHTNMDSYEHLREDDLKQIATIVAAFVYNTAQRDEKLPRKQLPAPRPAGRGF</sequence>
<dbReference type="InterPro" id="IPR039866">
    <property type="entry name" value="CPQ"/>
</dbReference>
<evidence type="ECO:0000256" key="2">
    <source>
        <dbReference type="ARBA" id="ARBA00004371"/>
    </source>
</evidence>
<proteinExistence type="predicted"/>
<dbReference type="AlphaFoldDB" id="A0A8J2XRX7"/>
<keyword evidence="24" id="KW-1185">Reference proteome</keyword>
<evidence type="ECO:0000256" key="1">
    <source>
        <dbReference type="ARBA" id="ARBA00004240"/>
    </source>
</evidence>
<dbReference type="GO" id="GO:0006508">
    <property type="term" value="P:proteolysis"/>
    <property type="evidence" value="ECO:0007669"/>
    <property type="project" value="UniProtKB-KW"/>
</dbReference>
<dbReference type="SUPFAM" id="SSF53187">
    <property type="entry name" value="Zn-dependent exopeptidases"/>
    <property type="match status" value="1"/>
</dbReference>
<evidence type="ECO:0000256" key="3">
    <source>
        <dbReference type="ARBA" id="ARBA00004555"/>
    </source>
</evidence>
<feature type="domain" description="Peptidase M28" evidence="22">
    <location>
        <begin position="304"/>
        <end position="506"/>
    </location>
</feature>
<evidence type="ECO:0000256" key="9">
    <source>
        <dbReference type="ARBA" id="ARBA00022723"/>
    </source>
</evidence>
<keyword evidence="12" id="KW-0256">Endoplasmic reticulum</keyword>
<keyword evidence="17" id="KW-0325">Glycoprotein</keyword>
<evidence type="ECO:0000256" key="12">
    <source>
        <dbReference type="ARBA" id="ARBA00022824"/>
    </source>
</evidence>
<keyword evidence="13" id="KW-0862">Zinc</keyword>
<dbReference type="Gene3D" id="3.40.630.10">
    <property type="entry name" value="Zn peptidases"/>
    <property type="match status" value="2"/>
</dbReference>
<dbReference type="EMBL" id="BMJC01000001">
    <property type="protein sequence ID" value="GGA90872.1"/>
    <property type="molecule type" value="Genomic_DNA"/>
</dbReference>
<feature type="signal peptide" evidence="21">
    <location>
        <begin position="1"/>
        <end position="28"/>
    </location>
</feature>
<dbReference type="RefSeq" id="WP_188929647.1">
    <property type="nucleotide sequence ID" value="NZ_BMJC01000001.1"/>
</dbReference>
<keyword evidence="18" id="KW-0458">Lysosome</keyword>
<dbReference type="GO" id="GO:0046872">
    <property type="term" value="F:metal ion binding"/>
    <property type="evidence" value="ECO:0007669"/>
    <property type="project" value="UniProtKB-KW"/>
</dbReference>
<keyword evidence="6" id="KW-0964">Secreted</keyword>
<evidence type="ECO:0000256" key="14">
    <source>
        <dbReference type="ARBA" id="ARBA00023034"/>
    </source>
</evidence>
<dbReference type="GO" id="GO:0004180">
    <property type="term" value="F:carboxypeptidase activity"/>
    <property type="evidence" value="ECO:0007669"/>
    <property type="project" value="UniProtKB-KW"/>
</dbReference>
<evidence type="ECO:0000256" key="11">
    <source>
        <dbReference type="ARBA" id="ARBA00022801"/>
    </source>
</evidence>
<evidence type="ECO:0000256" key="13">
    <source>
        <dbReference type="ARBA" id="ARBA00022833"/>
    </source>
</evidence>
<evidence type="ECO:0000256" key="15">
    <source>
        <dbReference type="ARBA" id="ARBA00023049"/>
    </source>
</evidence>
<comment type="caution">
    <text evidence="23">The sequence shown here is derived from an EMBL/GenBank/DDBJ whole genome shotgun (WGS) entry which is preliminary data.</text>
</comment>